<accession>A0A453SAL3</accession>
<sequence length="66" mass="7589">MHCLCYCFPSKAVTGSVGFPFTCSNQDSFLTVHLKHEIVQGPWGIHIYPFSSLLCSFLLEHFYFQQ</sequence>
<evidence type="ECO:0000313" key="1">
    <source>
        <dbReference type="EnsemblPlants" id="AET7Gv20865100.18"/>
    </source>
</evidence>
<reference evidence="1" key="4">
    <citation type="submission" date="2019-03" db="UniProtKB">
        <authorList>
            <consortium name="EnsemblPlants"/>
        </authorList>
    </citation>
    <scope>IDENTIFICATION</scope>
</reference>
<reference evidence="1" key="5">
    <citation type="journal article" date="2021" name="G3 (Bethesda)">
        <title>Aegilops tauschii genome assembly Aet v5.0 features greater sequence contiguity and improved annotation.</title>
        <authorList>
            <person name="Wang L."/>
            <person name="Zhu T."/>
            <person name="Rodriguez J.C."/>
            <person name="Deal K.R."/>
            <person name="Dubcovsky J."/>
            <person name="McGuire P.E."/>
            <person name="Lux T."/>
            <person name="Spannagl M."/>
            <person name="Mayer K.F.X."/>
            <person name="Baldrich P."/>
            <person name="Meyers B.C."/>
            <person name="Huo N."/>
            <person name="Gu Y.Q."/>
            <person name="Zhou H."/>
            <person name="Devos K.M."/>
            <person name="Bennetzen J.L."/>
            <person name="Unver T."/>
            <person name="Budak H."/>
            <person name="Gulick P.J."/>
            <person name="Galiba G."/>
            <person name="Kalapos B."/>
            <person name="Nelson D.R."/>
            <person name="Li P."/>
            <person name="You F.M."/>
            <person name="Luo M.C."/>
            <person name="Dvorak J."/>
        </authorList>
    </citation>
    <scope>NUCLEOTIDE SEQUENCE [LARGE SCALE GENOMIC DNA]</scope>
    <source>
        <strain evidence="1">cv. AL8/78</strain>
    </source>
</reference>
<protein>
    <submittedName>
        <fullName evidence="1">Uncharacterized protein</fullName>
    </submittedName>
</protein>
<reference evidence="2" key="2">
    <citation type="journal article" date="2017" name="Nat. Plants">
        <title>The Aegilops tauschii genome reveals multiple impacts of transposons.</title>
        <authorList>
            <person name="Zhao G."/>
            <person name="Zou C."/>
            <person name="Li K."/>
            <person name="Wang K."/>
            <person name="Li T."/>
            <person name="Gao L."/>
            <person name="Zhang X."/>
            <person name="Wang H."/>
            <person name="Yang Z."/>
            <person name="Liu X."/>
            <person name="Jiang W."/>
            <person name="Mao L."/>
            <person name="Kong X."/>
            <person name="Jiao Y."/>
            <person name="Jia J."/>
        </authorList>
    </citation>
    <scope>NUCLEOTIDE SEQUENCE [LARGE SCALE GENOMIC DNA]</scope>
    <source>
        <strain evidence="2">cv. AL8/78</strain>
    </source>
</reference>
<dbReference type="Gramene" id="AET7Gv20865100.18">
    <property type="protein sequence ID" value="AET7Gv20865100.18"/>
    <property type="gene ID" value="AET7Gv20865100"/>
</dbReference>
<proteinExistence type="predicted"/>
<evidence type="ECO:0000313" key="2">
    <source>
        <dbReference type="Proteomes" id="UP000015105"/>
    </source>
</evidence>
<organism evidence="1 2">
    <name type="scientific">Aegilops tauschii subsp. strangulata</name>
    <name type="common">Goatgrass</name>
    <dbReference type="NCBI Taxonomy" id="200361"/>
    <lineage>
        <taxon>Eukaryota</taxon>
        <taxon>Viridiplantae</taxon>
        <taxon>Streptophyta</taxon>
        <taxon>Embryophyta</taxon>
        <taxon>Tracheophyta</taxon>
        <taxon>Spermatophyta</taxon>
        <taxon>Magnoliopsida</taxon>
        <taxon>Liliopsida</taxon>
        <taxon>Poales</taxon>
        <taxon>Poaceae</taxon>
        <taxon>BOP clade</taxon>
        <taxon>Pooideae</taxon>
        <taxon>Triticodae</taxon>
        <taxon>Triticeae</taxon>
        <taxon>Triticinae</taxon>
        <taxon>Aegilops</taxon>
    </lineage>
</organism>
<name>A0A453SAL3_AEGTS</name>
<dbReference type="Proteomes" id="UP000015105">
    <property type="component" value="Chromosome 7D"/>
</dbReference>
<dbReference type="EnsemblPlants" id="AET7Gv20865100.18">
    <property type="protein sequence ID" value="AET7Gv20865100.18"/>
    <property type="gene ID" value="AET7Gv20865100"/>
</dbReference>
<dbReference type="AlphaFoldDB" id="A0A453SAL3"/>
<keyword evidence="2" id="KW-1185">Reference proteome</keyword>
<reference evidence="1" key="3">
    <citation type="journal article" date="2017" name="Nature">
        <title>Genome sequence of the progenitor of the wheat D genome Aegilops tauschii.</title>
        <authorList>
            <person name="Luo M.C."/>
            <person name="Gu Y.Q."/>
            <person name="Puiu D."/>
            <person name="Wang H."/>
            <person name="Twardziok S.O."/>
            <person name="Deal K.R."/>
            <person name="Huo N."/>
            <person name="Zhu T."/>
            <person name="Wang L."/>
            <person name="Wang Y."/>
            <person name="McGuire P.E."/>
            <person name="Liu S."/>
            <person name="Long H."/>
            <person name="Ramasamy R.K."/>
            <person name="Rodriguez J.C."/>
            <person name="Van S.L."/>
            <person name="Yuan L."/>
            <person name="Wang Z."/>
            <person name="Xia Z."/>
            <person name="Xiao L."/>
            <person name="Anderson O.D."/>
            <person name="Ouyang S."/>
            <person name="Liang Y."/>
            <person name="Zimin A.V."/>
            <person name="Pertea G."/>
            <person name="Qi P."/>
            <person name="Bennetzen J.L."/>
            <person name="Dai X."/>
            <person name="Dawson M.W."/>
            <person name="Muller H.G."/>
            <person name="Kugler K."/>
            <person name="Rivarola-Duarte L."/>
            <person name="Spannagl M."/>
            <person name="Mayer K.F.X."/>
            <person name="Lu F.H."/>
            <person name="Bevan M.W."/>
            <person name="Leroy P."/>
            <person name="Li P."/>
            <person name="You F.M."/>
            <person name="Sun Q."/>
            <person name="Liu Z."/>
            <person name="Lyons E."/>
            <person name="Wicker T."/>
            <person name="Salzberg S.L."/>
            <person name="Devos K.M."/>
            <person name="Dvorak J."/>
        </authorList>
    </citation>
    <scope>NUCLEOTIDE SEQUENCE [LARGE SCALE GENOMIC DNA]</scope>
    <source>
        <strain evidence="1">cv. AL8/78</strain>
    </source>
</reference>
<reference evidence="2" key="1">
    <citation type="journal article" date="2014" name="Science">
        <title>Ancient hybridizations among the ancestral genomes of bread wheat.</title>
        <authorList>
            <consortium name="International Wheat Genome Sequencing Consortium,"/>
            <person name="Marcussen T."/>
            <person name="Sandve S.R."/>
            <person name="Heier L."/>
            <person name="Spannagl M."/>
            <person name="Pfeifer M."/>
            <person name="Jakobsen K.S."/>
            <person name="Wulff B.B."/>
            <person name="Steuernagel B."/>
            <person name="Mayer K.F."/>
            <person name="Olsen O.A."/>
        </authorList>
    </citation>
    <scope>NUCLEOTIDE SEQUENCE [LARGE SCALE GENOMIC DNA]</scope>
    <source>
        <strain evidence="2">cv. AL8/78</strain>
    </source>
</reference>